<comment type="caution">
    <text evidence="1">The sequence shown here is derived from an EMBL/GenBank/DDBJ whole genome shotgun (WGS) entry which is preliminary data.</text>
</comment>
<evidence type="ECO:0000313" key="1">
    <source>
        <dbReference type="EMBL" id="OHB11826.1"/>
    </source>
</evidence>
<accession>A0A1G2UR57</accession>
<protein>
    <submittedName>
        <fullName evidence="1">Uncharacterized protein</fullName>
    </submittedName>
</protein>
<evidence type="ECO:0000313" key="2">
    <source>
        <dbReference type="Proteomes" id="UP000176558"/>
    </source>
</evidence>
<reference evidence="1 2" key="1">
    <citation type="journal article" date="2016" name="Nat. Commun.">
        <title>Thousands of microbial genomes shed light on interconnected biogeochemical processes in an aquifer system.</title>
        <authorList>
            <person name="Anantharaman K."/>
            <person name="Brown C.T."/>
            <person name="Hug L.A."/>
            <person name="Sharon I."/>
            <person name="Castelle C.J."/>
            <person name="Probst A.J."/>
            <person name="Thomas B.C."/>
            <person name="Singh A."/>
            <person name="Wilkins M.J."/>
            <person name="Karaoz U."/>
            <person name="Brodie E.L."/>
            <person name="Williams K.H."/>
            <person name="Hubbard S.S."/>
            <person name="Banfield J.F."/>
        </authorList>
    </citation>
    <scope>NUCLEOTIDE SEQUENCE [LARGE SCALE GENOMIC DNA]</scope>
</reference>
<name>A0A1G2UR57_9BACT</name>
<gene>
    <name evidence="1" type="ORF">A3G99_03270</name>
</gene>
<organism evidence="1 2">
    <name type="scientific">Candidatus Zambryskibacteria bacterium RIFCSPLOWO2_12_FULL_39_23</name>
    <dbReference type="NCBI Taxonomy" id="1802776"/>
    <lineage>
        <taxon>Bacteria</taxon>
        <taxon>Candidatus Zambryskiibacteriota</taxon>
    </lineage>
</organism>
<proteinExistence type="predicted"/>
<dbReference type="AlphaFoldDB" id="A0A1G2UR57"/>
<dbReference type="Proteomes" id="UP000176558">
    <property type="component" value="Unassembled WGS sequence"/>
</dbReference>
<sequence>MLFSKKCGNITAEAKMRESVRSALQRVDRQFGPLLKPANRDQYAVAVEQLQKMVNVQVSLSSGQVSMLAFFLQKFIQENNDKLLLQIATWLNTCHE</sequence>
<dbReference type="EMBL" id="MHWT01000027">
    <property type="protein sequence ID" value="OHB11826.1"/>
    <property type="molecule type" value="Genomic_DNA"/>
</dbReference>